<dbReference type="GO" id="GO:0002161">
    <property type="term" value="F:aminoacyl-tRNA deacylase activity"/>
    <property type="evidence" value="ECO:0007669"/>
    <property type="project" value="InterPro"/>
</dbReference>
<dbReference type="SUPFAM" id="SSF50677">
    <property type="entry name" value="ValRS/IleRS/LeuRS editing domain"/>
    <property type="match status" value="1"/>
</dbReference>
<dbReference type="GO" id="GO:0006429">
    <property type="term" value="P:leucyl-tRNA aminoacylation"/>
    <property type="evidence" value="ECO:0007669"/>
    <property type="project" value="InterPro"/>
</dbReference>
<feature type="domain" description="Aminoacyl-tRNA synthetase class Ia" evidence="11">
    <location>
        <begin position="189"/>
        <end position="759"/>
    </location>
</feature>
<dbReference type="FunFam" id="3.90.740.10:FF:000001">
    <property type="entry name" value="Leucine--tRNA ligase, cytoplasmic"/>
    <property type="match status" value="1"/>
</dbReference>
<keyword evidence="15" id="KW-1185">Reference proteome</keyword>
<dbReference type="InterPro" id="IPR009008">
    <property type="entry name" value="Val/Leu/Ile-tRNA-synth_edit"/>
</dbReference>
<dbReference type="InterPro" id="IPR013155">
    <property type="entry name" value="M/V/L/I-tRNA-synth_anticd-bd"/>
</dbReference>
<evidence type="ECO:0000256" key="5">
    <source>
        <dbReference type="ARBA" id="ARBA00022840"/>
    </source>
</evidence>
<evidence type="ECO:0000313" key="14">
    <source>
        <dbReference type="EMBL" id="KAJ9676152.1"/>
    </source>
</evidence>
<dbReference type="PROSITE" id="PS00178">
    <property type="entry name" value="AA_TRNA_LIGASE_I"/>
    <property type="match status" value="1"/>
</dbReference>
<keyword evidence="4 10" id="KW-0547">Nucleotide-binding</keyword>
<gene>
    <name evidence="14" type="ORF">PVL29_024916</name>
</gene>
<evidence type="ECO:0000256" key="7">
    <source>
        <dbReference type="ARBA" id="ARBA00023146"/>
    </source>
</evidence>
<dbReference type="PANTHER" id="PTHR45794">
    <property type="entry name" value="LEUCYL-TRNA SYNTHETASE"/>
    <property type="match status" value="1"/>
</dbReference>
<evidence type="ECO:0000256" key="2">
    <source>
        <dbReference type="ARBA" id="ARBA00013164"/>
    </source>
</evidence>
<comment type="similarity">
    <text evidence="1 10">Belongs to the class-I aminoacyl-tRNA synthetase family.</text>
</comment>
<protein>
    <recommendedName>
        <fullName evidence="2">leucine--tRNA ligase</fullName>
        <ecNumber evidence="2">6.1.1.4</ecNumber>
    </recommendedName>
    <alternativeName>
        <fullName evidence="8">Leucyl-tRNA synthetase</fullName>
    </alternativeName>
</protein>
<dbReference type="SUPFAM" id="SSF47323">
    <property type="entry name" value="Anticodon-binding domain of a subclass of class I aminoacyl-tRNA synthetases"/>
    <property type="match status" value="1"/>
</dbReference>
<dbReference type="Proteomes" id="UP001168098">
    <property type="component" value="Unassembled WGS sequence"/>
</dbReference>
<evidence type="ECO:0000256" key="10">
    <source>
        <dbReference type="RuleBase" id="RU363035"/>
    </source>
</evidence>
<proteinExistence type="inferred from homology"/>
<feature type="domain" description="Aminoacyl-tRNA synthetase class Ia" evidence="11">
    <location>
        <begin position="24"/>
        <end position="106"/>
    </location>
</feature>
<feature type="domain" description="Methionyl/Valyl/Leucyl/Isoleucyl-tRNA synthetase anticodon-binding" evidence="12">
    <location>
        <begin position="799"/>
        <end position="923"/>
    </location>
</feature>
<evidence type="ECO:0000259" key="12">
    <source>
        <dbReference type="Pfam" id="PF08264"/>
    </source>
</evidence>
<evidence type="ECO:0000256" key="1">
    <source>
        <dbReference type="ARBA" id="ARBA00005594"/>
    </source>
</evidence>
<evidence type="ECO:0000256" key="9">
    <source>
        <dbReference type="ARBA" id="ARBA00047469"/>
    </source>
</evidence>
<dbReference type="InterPro" id="IPR001412">
    <property type="entry name" value="aa-tRNA-synth_I_CS"/>
</dbReference>
<keyword evidence="6 10" id="KW-0648">Protein biosynthesis</keyword>
<keyword evidence="5 10" id="KW-0067">ATP-binding</keyword>
<dbReference type="EC" id="6.1.1.4" evidence="2"/>
<evidence type="ECO:0000259" key="13">
    <source>
        <dbReference type="Pfam" id="PF24810"/>
    </source>
</evidence>
<evidence type="ECO:0000256" key="4">
    <source>
        <dbReference type="ARBA" id="ARBA00022741"/>
    </source>
</evidence>
<dbReference type="EMBL" id="JARBHA010000018">
    <property type="protein sequence ID" value="KAJ9676152.1"/>
    <property type="molecule type" value="Genomic_DNA"/>
</dbReference>
<dbReference type="InterPro" id="IPR002300">
    <property type="entry name" value="aa-tRNA-synth_Ia"/>
</dbReference>
<evidence type="ECO:0000256" key="3">
    <source>
        <dbReference type="ARBA" id="ARBA00022598"/>
    </source>
</evidence>
<dbReference type="Gene3D" id="3.40.50.620">
    <property type="entry name" value="HUPs"/>
    <property type="match status" value="1"/>
</dbReference>
<dbReference type="Pfam" id="PF08264">
    <property type="entry name" value="Anticodon_1"/>
    <property type="match status" value="1"/>
</dbReference>
<evidence type="ECO:0000259" key="11">
    <source>
        <dbReference type="Pfam" id="PF00133"/>
    </source>
</evidence>
<dbReference type="InterPro" id="IPR055416">
    <property type="entry name" value="RBD_LARS1"/>
</dbReference>
<dbReference type="Pfam" id="PF24810">
    <property type="entry name" value="RBD_LARS1"/>
    <property type="match status" value="1"/>
</dbReference>
<keyword evidence="7 10" id="KW-0030">Aminoacyl-tRNA synthetase</keyword>
<dbReference type="InterPro" id="IPR014729">
    <property type="entry name" value="Rossmann-like_a/b/a_fold"/>
</dbReference>
<organism evidence="14 15">
    <name type="scientific">Vitis rotundifolia</name>
    <name type="common">Muscadine grape</name>
    <dbReference type="NCBI Taxonomy" id="103349"/>
    <lineage>
        <taxon>Eukaryota</taxon>
        <taxon>Viridiplantae</taxon>
        <taxon>Streptophyta</taxon>
        <taxon>Embryophyta</taxon>
        <taxon>Tracheophyta</taxon>
        <taxon>Spermatophyta</taxon>
        <taxon>Magnoliopsida</taxon>
        <taxon>eudicotyledons</taxon>
        <taxon>Gunneridae</taxon>
        <taxon>Pentapetalae</taxon>
        <taxon>rosids</taxon>
        <taxon>Vitales</taxon>
        <taxon>Vitaceae</taxon>
        <taxon>Viteae</taxon>
        <taxon>Vitis</taxon>
    </lineage>
</organism>
<dbReference type="GO" id="GO:0048608">
    <property type="term" value="P:reproductive structure development"/>
    <property type="evidence" value="ECO:0007669"/>
    <property type="project" value="UniProtKB-ARBA"/>
</dbReference>
<dbReference type="AlphaFoldDB" id="A0AA38YTC1"/>
<evidence type="ECO:0000256" key="6">
    <source>
        <dbReference type="ARBA" id="ARBA00022917"/>
    </source>
</evidence>
<dbReference type="FunFam" id="1.10.730.10:FF:000020">
    <property type="entry name" value="Leucine--tRNA ligase cytoplasmic"/>
    <property type="match status" value="1"/>
</dbReference>
<accession>A0AA38YTC1</accession>
<dbReference type="PANTHER" id="PTHR45794:SF1">
    <property type="entry name" value="LEUCINE--TRNA LIGASE, CYTOPLASMIC"/>
    <property type="match status" value="1"/>
</dbReference>
<dbReference type="CDD" id="cd07959">
    <property type="entry name" value="Anticodon_Ia_Leu_AEc"/>
    <property type="match status" value="1"/>
</dbReference>
<dbReference type="Gene3D" id="1.10.730.10">
    <property type="entry name" value="Isoleucyl-tRNA Synthetase, Domain 1"/>
    <property type="match status" value="1"/>
</dbReference>
<dbReference type="GO" id="GO:0004823">
    <property type="term" value="F:leucine-tRNA ligase activity"/>
    <property type="evidence" value="ECO:0007669"/>
    <property type="project" value="UniProtKB-EC"/>
</dbReference>
<feature type="domain" description="Leucine--tRNA ligase RagD-binding" evidence="13">
    <location>
        <begin position="949"/>
        <end position="1026"/>
    </location>
</feature>
<comment type="catalytic activity">
    <reaction evidence="9">
        <text>tRNA(Leu) + L-leucine + ATP = L-leucyl-tRNA(Leu) + AMP + diphosphate</text>
        <dbReference type="Rhea" id="RHEA:11688"/>
        <dbReference type="Rhea" id="RHEA-COMP:9613"/>
        <dbReference type="Rhea" id="RHEA-COMP:9622"/>
        <dbReference type="ChEBI" id="CHEBI:30616"/>
        <dbReference type="ChEBI" id="CHEBI:33019"/>
        <dbReference type="ChEBI" id="CHEBI:57427"/>
        <dbReference type="ChEBI" id="CHEBI:78442"/>
        <dbReference type="ChEBI" id="CHEBI:78494"/>
        <dbReference type="ChEBI" id="CHEBI:456215"/>
        <dbReference type="EC" id="6.1.1.4"/>
    </reaction>
</comment>
<dbReference type="GO" id="GO:0009791">
    <property type="term" value="P:post-embryonic development"/>
    <property type="evidence" value="ECO:0007669"/>
    <property type="project" value="UniProtKB-ARBA"/>
</dbReference>
<dbReference type="GO" id="GO:0005524">
    <property type="term" value="F:ATP binding"/>
    <property type="evidence" value="ECO:0007669"/>
    <property type="project" value="UniProtKB-KW"/>
</dbReference>
<reference evidence="14 15" key="1">
    <citation type="journal article" date="2023" name="BMC Biotechnol.">
        <title>Vitis rotundifolia cv Carlos genome sequencing.</title>
        <authorList>
            <person name="Huff M."/>
            <person name="Hulse-Kemp A."/>
            <person name="Scheffler B."/>
            <person name="Youngblood R."/>
            <person name="Simpson S."/>
            <person name="Babiker E."/>
            <person name="Staton M."/>
        </authorList>
    </citation>
    <scope>NUCLEOTIDE SEQUENCE [LARGE SCALE GENOMIC DNA]</scope>
    <source>
        <tissue evidence="14">Leaf</tissue>
    </source>
</reference>
<dbReference type="SUPFAM" id="SSF52374">
    <property type="entry name" value="Nucleotidylyl transferase"/>
    <property type="match status" value="1"/>
</dbReference>
<evidence type="ECO:0000313" key="15">
    <source>
        <dbReference type="Proteomes" id="UP001168098"/>
    </source>
</evidence>
<sequence length="1088" mass="123408">MVSNTEGGKSFARRDRLLEIEAQVQKWWGEKEIFRADSLKTPPKPGERFFGNFPYPYMNGYLHLGHAFSLSKLEFASAYHRLRGANVLLPFAFHCTGMPVKASADKLSREIQMFGDPPIFPSTSEDQISDPDLELGEEVVENQGVAEKSKGKKSKAAAKASSTKFQWEIMRNYGLSDAEISKFQDPYHWLMYFPPLAMEDLKAFGLGCDWRRSFITTEVNPFYDSFVRWQMRKLKKMGKIVKDLRYTIYSPLDGQPCADHDRASGEGVLPQEYTLVKMEVIPPFPPKLRALEGRKVFLAAATLRPETMYGQTNAWVLPDGKYGAFEINDTDVFILSERAALNLAYQKLSRVPEKPSCLAELTGYDLIGLPLKSPLAFNEIIYALPMLSILIDKGTGIVTSVPSDSPDDFMALHDLKTKPVFRAKFGVKDEWVLPFEVIPIINTPEFGDKSAEKICKDYGIQSQNEKEKLAEAKKLIYRGGFYEGTMIVGEYAGMRVQEAKNLIRSKLLELGQAVVYSEPEKKVISRSGDECVVALTDQWYITYGEPEWKQQAEECLASMNLYSNEVRHGFEHTLSWLNQWACSRSFGLGTRLPWDEDFLVESLSDSTLYMAYYTISHLLQKGNLYGSDTSSVKPEQMTDEAWDFVFCGSPFPKSSDICPCVLRKMKQEFEYWYPFDVRTSGKDLIQNHLTFCIYNHTAILAKHHWPRGFRCNGHIMLNSEKMSKSTGNFMTIRQAIQEFSADATRFSLADAGDGMDDANFVFETANAAILRLTKEISWMQEVIEGESSFREGPSSTYADRVFANEINIAVKMTEKNYSEFMFREALKTGFYDLQAARDEYRFSCGMGVMNRDLLWRFMDVQTRLMTPICPHFAEYVWKELLRNEGFVVKAGWPEADTPDLTLKLANKYLQDSIVSMRKLLQKQVSGPKRADKIISSSAENRPTVGLIYVAEQYDGWKAECLKILQSKFNTETSSFAPDQEILEALQQSEIGQEGNFKETQKLCMPFLRFKKDEVIAVGVQALDLKLPFGEVEVLGENLELIKRQLGLEEVEVLSAADPEAIQKAGQYASLLNQNPPSPGNPTAIFLSD</sequence>
<keyword evidence="3 10" id="KW-0436">Ligase</keyword>
<dbReference type="Gene3D" id="3.90.740.10">
    <property type="entry name" value="Valyl/Leucyl/Isoleucyl-tRNA synthetase, editing domain"/>
    <property type="match status" value="1"/>
</dbReference>
<dbReference type="InterPro" id="IPR009080">
    <property type="entry name" value="tRNAsynth_Ia_anticodon-bd"/>
</dbReference>
<comment type="caution">
    <text evidence="14">The sequence shown here is derived from an EMBL/GenBank/DDBJ whole genome shotgun (WGS) entry which is preliminary data.</text>
</comment>
<dbReference type="Pfam" id="PF00133">
    <property type="entry name" value="tRNA-synt_1"/>
    <property type="match status" value="2"/>
</dbReference>
<dbReference type="NCBIfam" id="TIGR00395">
    <property type="entry name" value="leuS_arch"/>
    <property type="match status" value="1"/>
</dbReference>
<name>A0AA38YTC1_VITRO</name>
<dbReference type="InterPro" id="IPR004493">
    <property type="entry name" value="Leu-tRNA-synth_Ia_arc/euk"/>
</dbReference>
<evidence type="ECO:0000256" key="8">
    <source>
        <dbReference type="ARBA" id="ARBA00030520"/>
    </source>
</evidence>